<proteinExistence type="predicted"/>
<dbReference type="EMBL" id="CABVGP010000002">
    <property type="protein sequence ID" value="VVJ21511.1"/>
    <property type="molecule type" value="Genomic_DNA"/>
</dbReference>
<feature type="transmembrane region" description="Helical" evidence="1">
    <location>
        <begin position="29"/>
        <end position="47"/>
    </location>
</feature>
<keyword evidence="1" id="KW-1133">Transmembrane helix</keyword>
<evidence type="ECO:0000256" key="1">
    <source>
        <dbReference type="SAM" id="Phobius"/>
    </source>
</evidence>
<reference evidence="2 3" key="1">
    <citation type="submission" date="2019-09" db="EMBL/GenBank/DDBJ databases">
        <authorList>
            <person name="Leyn A S."/>
        </authorList>
    </citation>
    <scope>NUCLEOTIDE SEQUENCE [LARGE SCALE GENOMIC DNA]</scope>
    <source>
        <strain evidence="2">AA231_1</strain>
    </source>
</reference>
<keyword evidence="3" id="KW-1185">Reference proteome</keyword>
<dbReference type="Proteomes" id="UP000399805">
    <property type="component" value="Unassembled WGS sequence"/>
</dbReference>
<keyword evidence="1" id="KW-0812">Transmembrane</keyword>
<sequence>MVVYLMVGLVAVVGWVVRAGATPELVRVLATTFLGLAIPIVASYLNAPPTPPNGV</sequence>
<evidence type="ECO:0000313" key="3">
    <source>
        <dbReference type="Proteomes" id="UP000399805"/>
    </source>
</evidence>
<gene>
    <name evidence="2" type="ORF">AA23TX_06532</name>
</gene>
<organism evidence="2 3">
    <name type="scientific">Amycolatopsis camponoti</name>
    <dbReference type="NCBI Taxonomy" id="2606593"/>
    <lineage>
        <taxon>Bacteria</taxon>
        <taxon>Bacillati</taxon>
        <taxon>Actinomycetota</taxon>
        <taxon>Actinomycetes</taxon>
        <taxon>Pseudonocardiales</taxon>
        <taxon>Pseudonocardiaceae</taxon>
        <taxon>Amycolatopsis</taxon>
    </lineage>
</organism>
<protein>
    <submittedName>
        <fullName evidence="2">Uncharacterized protein</fullName>
    </submittedName>
</protein>
<keyword evidence="1" id="KW-0472">Membrane</keyword>
<evidence type="ECO:0000313" key="2">
    <source>
        <dbReference type="EMBL" id="VVJ21511.1"/>
    </source>
</evidence>
<dbReference type="AlphaFoldDB" id="A0A6I8LWL9"/>
<accession>A0A6I8LWL9</accession>
<name>A0A6I8LWL9_9PSEU</name>